<dbReference type="Gene3D" id="1.20.58.220">
    <property type="entry name" value="Phosphate transport system protein phou homolog 2, domain 2"/>
    <property type="match status" value="1"/>
</dbReference>
<dbReference type="GO" id="GO:0030643">
    <property type="term" value="P:intracellular phosphate ion homeostasis"/>
    <property type="evidence" value="ECO:0007669"/>
    <property type="project" value="InterPro"/>
</dbReference>
<dbReference type="EMBL" id="PVNL01000117">
    <property type="protein sequence ID" value="PRQ01106.1"/>
    <property type="molecule type" value="Genomic_DNA"/>
</dbReference>
<feature type="domain" description="PhoU" evidence="2">
    <location>
        <begin position="122"/>
        <end position="204"/>
    </location>
</feature>
<reference evidence="3 4" key="1">
    <citation type="submission" date="2018-03" db="EMBL/GenBank/DDBJ databases">
        <title>Draft Genome Sequences of the Obligatory Marine Myxobacteria Enhygromyxa salina SWB007.</title>
        <authorList>
            <person name="Poehlein A."/>
            <person name="Moghaddam J.A."/>
            <person name="Harms H."/>
            <person name="Alanjari M."/>
            <person name="Koenig G.M."/>
            <person name="Daniel R."/>
            <person name="Schaeberle T.F."/>
        </authorList>
    </citation>
    <scope>NUCLEOTIDE SEQUENCE [LARGE SCALE GENOMIC DNA]</scope>
    <source>
        <strain evidence="3 4">SWB007</strain>
    </source>
</reference>
<dbReference type="PANTHER" id="PTHR42930">
    <property type="entry name" value="PHOSPHATE-SPECIFIC TRANSPORT SYSTEM ACCESSORY PROTEIN PHOU"/>
    <property type="match status" value="1"/>
</dbReference>
<dbReference type="RefSeq" id="WP_106092585.1">
    <property type="nucleotide sequence ID" value="NZ_PVNL01000117.1"/>
</dbReference>
<sequence length="359" mass="40023">MSHYERRLTQDLEAIREAINLVGKGVASGLERCVRAVRTDDRDMLYEIAVDDLAINRQIRAIDELCHAFVARHLPAAKHLRFISSVLRMTIALERAGDYAVTISRVVLQLETPLGDDMIKQISDMAEMAWGMLEAAVRAFLEADVELARTTKRVGKRIDRLYDEHFQALIDDASQRPALQQASLLKIFGKIERFSDQGKNICDEAMFVATGELKAPRVFRILFYDERNDLASQLAAALAAKQFPDAGVYSSAGWAPASAPHPELASVADRFVLTVTRPRLATEFAESPVEYHVVVAINAEHEQLPHIPYHTILLRWNDIPVPAADTPPEARAAALDALVRELNAHLSSLMERLRGTDPS</sequence>
<evidence type="ECO:0000259" key="2">
    <source>
        <dbReference type="Pfam" id="PF01895"/>
    </source>
</evidence>
<protein>
    <recommendedName>
        <fullName evidence="2">PhoU domain-containing protein</fullName>
    </recommendedName>
</protein>
<dbReference type="NCBIfam" id="TIGR02135">
    <property type="entry name" value="phoU_full"/>
    <property type="match status" value="1"/>
</dbReference>
<dbReference type="Pfam" id="PF01895">
    <property type="entry name" value="PhoU"/>
    <property type="match status" value="2"/>
</dbReference>
<evidence type="ECO:0000256" key="1">
    <source>
        <dbReference type="ARBA" id="ARBA00008107"/>
    </source>
</evidence>
<organism evidence="3 4">
    <name type="scientific">Enhygromyxa salina</name>
    <dbReference type="NCBI Taxonomy" id="215803"/>
    <lineage>
        <taxon>Bacteria</taxon>
        <taxon>Pseudomonadati</taxon>
        <taxon>Myxococcota</taxon>
        <taxon>Polyangia</taxon>
        <taxon>Nannocystales</taxon>
        <taxon>Nannocystaceae</taxon>
        <taxon>Enhygromyxa</taxon>
    </lineage>
</organism>
<comment type="similarity">
    <text evidence="1">Belongs to the PhoU family.</text>
</comment>
<dbReference type="SUPFAM" id="SSF109755">
    <property type="entry name" value="PhoU-like"/>
    <property type="match status" value="1"/>
</dbReference>
<dbReference type="InterPro" id="IPR028366">
    <property type="entry name" value="PhoU"/>
</dbReference>
<accession>A0A2S9Y7W1</accession>
<dbReference type="PANTHER" id="PTHR42930:SF3">
    <property type="entry name" value="PHOSPHATE-SPECIFIC TRANSPORT SYSTEM ACCESSORY PROTEIN PHOU"/>
    <property type="match status" value="1"/>
</dbReference>
<dbReference type="InterPro" id="IPR026022">
    <property type="entry name" value="PhoU_dom"/>
</dbReference>
<dbReference type="InterPro" id="IPR038078">
    <property type="entry name" value="PhoU-like_sf"/>
</dbReference>
<evidence type="ECO:0000313" key="4">
    <source>
        <dbReference type="Proteomes" id="UP000238823"/>
    </source>
</evidence>
<dbReference type="SUPFAM" id="SSF52788">
    <property type="entry name" value="Phosphotyrosine protein phosphatases I"/>
    <property type="match status" value="1"/>
</dbReference>
<dbReference type="Gene3D" id="3.40.50.2300">
    <property type="match status" value="1"/>
</dbReference>
<comment type="caution">
    <text evidence="3">The sequence shown here is derived from an EMBL/GenBank/DDBJ whole genome shotgun (WGS) entry which is preliminary data.</text>
</comment>
<name>A0A2S9Y7W1_9BACT</name>
<gene>
    <name evidence="3" type="ORF">ENSA7_57110</name>
</gene>
<dbReference type="Proteomes" id="UP000238823">
    <property type="component" value="Unassembled WGS sequence"/>
</dbReference>
<proteinExistence type="inferred from homology"/>
<dbReference type="InterPro" id="IPR036196">
    <property type="entry name" value="Ptyr_pPase_sf"/>
</dbReference>
<dbReference type="AlphaFoldDB" id="A0A2S9Y7W1"/>
<evidence type="ECO:0000313" key="3">
    <source>
        <dbReference type="EMBL" id="PRQ01106.1"/>
    </source>
</evidence>
<feature type="domain" description="PhoU" evidence="2">
    <location>
        <begin position="22"/>
        <end position="106"/>
    </location>
</feature>
<dbReference type="GO" id="GO:0045936">
    <property type="term" value="P:negative regulation of phosphate metabolic process"/>
    <property type="evidence" value="ECO:0007669"/>
    <property type="project" value="InterPro"/>
</dbReference>
<dbReference type="OrthoDB" id="9814256at2"/>